<dbReference type="EMBL" id="CAJOBP010046549">
    <property type="protein sequence ID" value="CAF4792323.1"/>
    <property type="molecule type" value="Genomic_DNA"/>
</dbReference>
<dbReference type="Proteomes" id="UP000663873">
    <property type="component" value="Unassembled WGS sequence"/>
</dbReference>
<gene>
    <name evidence="1" type="ORF">UJA718_LOCUS40896</name>
</gene>
<keyword evidence="2" id="KW-1185">Reference proteome</keyword>
<protein>
    <submittedName>
        <fullName evidence="1">Uncharacterized protein</fullName>
    </submittedName>
</protein>
<proteinExistence type="predicted"/>
<organism evidence="1 2">
    <name type="scientific">Rotaria socialis</name>
    <dbReference type="NCBI Taxonomy" id="392032"/>
    <lineage>
        <taxon>Eukaryota</taxon>
        <taxon>Metazoa</taxon>
        <taxon>Spiralia</taxon>
        <taxon>Gnathifera</taxon>
        <taxon>Rotifera</taxon>
        <taxon>Eurotatoria</taxon>
        <taxon>Bdelloidea</taxon>
        <taxon>Philodinida</taxon>
        <taxon>Philodinidae</taxon>
        <taxon>Rotaria</taxon>
    </lineage>
</organism>
<sequence>CLFHFGQCVWRQVQSKGLSAKYQEDENFRLNVKMLIGLAFLPLSDVITGFDLVAGEFNDDDADDLLDYFERTWIGEPKRRGVGRKKPQFDIP</sequence>
<evidence type="ECO:0000313" key="1">
    <source>
        <dbReference type="EMBL" id="CAF4792323.1"/>
    </source>
</evidence>
<feature type="non-terminal residue" evidence="1">
    <location>
        <position position="1"/>
    </location>
</feature>
<evidence type="ECO:0000313" key="2">
    <source>
        <dbReference type="Proteomes" id="UP000663873"/>
    </source>
</evidence>
<feature type="non-terminal residue" evidence="1">
    <location>
        <position position="92"/>
    </location>
</feature>
<comment type="caution">
    <text evidence="1">The sequence shown here is derived from an EMBL/GenBank/DDBJ whole genome shotgun (WGS) entry which is preliminary data.</text>
</comment>
<accession>A0A821NVL6</accession>
<reference evidence="1" key="1">
    <citation type="submission" date="2021-02" db="EMBL/GenBank/DDBJ databases">
        <authorList>
            <person name="Nowell W R."/>
        </authorList>
    </citation>
    <scope>NUCLEOTIDE SEQUENCE</scope>
</reference>
<name>A0A821NVL6_9BILA</name>
<dbReference type="AlphaFoldDB" id="A0A821NVL6"/>